<accession>A0A6J5SGM9</accession>
<reference evidence="3" key="1">
    <citation type="submission" date="2020-05" db="EMBL/GenBank/DDBJ databases">
        <authorList>
            <person name="Chiriac C."/>
            <person name="Salcher M."/>
            <person name="Ghai R."/>
            <person name="Kavagutti S V."/>
        </authorList>
    </citation>
    <scope>NUCLEOTIDE SEQUENCE</scope>
</reference>
<proteinExistence type="predicted"/>
<evidence type="ECO:0000313" key="3">
    <source>
        <dbReference type="EMBL" id="CAB4213094.1"/>
    </source>
</evidence>
<dbReference type="EMBL" id="LR797391">
    <property type="protein sequence ID" value="CAB4213094.1"/>
    <property type="molecule type" value="Genomic_DNA"/>
</dbReference>
<evidence type="ECO:0000313" key="1">
    <source>
        <dbReference type="EMBL" id="CAB4177442.1"/>
    </source>
</evidence>
<dbReference type="EMBL" id="LR796948">
    <property type="protein sequence ID" value="CAB4177442.1"/>
    <property type="molecule type" value="Genomic_DNA"/>
</dbReference>
<evidence type="ECO:0000313" key="2">
    <source>
        <dbReference type="EMBL" id="CAB4199056.1"/>
    </source>
</evidence>
<evidence type="ECO:0000313" key="4">
    <source>
        <dbReference type="EMBL" id="CAB5228095.1"/>
    </source>
</evidence>
<gene>
    <name evidence="2" type="ORF">UFOVP1331_16</name>
    <name evidence="3" type="ORF">UFOVP1442_59</name>
    <name evidence="4" type="ORF">UFOVP1535_54</name>
    <name evidence="1" type="ORF">UFOVP998_43</name>
</gene>
<protein>
    <submittedName>
        <fullName evidence="3">Uncharacterized protein</fullName>
    </submittedName>
</protein>
<dbReference type="EMBL" id="LR797287">
    <property type="protein sequence ID" value="CAB4199056.1"/>
    <property type="molecule type" value="Genomic_DNA"/>
</dbReference>
<organism evidence="3">
    <name type="scientific">uncultured Caudovirales phage</name>
    <dbReference type="NCBI Taxonomy" id="2100421"/>
    <lineage>
        <taxon>Viruses</taxon>
        <taxon>Duplodnaviria</taxon>
        <taxon>Heunggongvirae</taxon>
        <taxon>Uroviricota</taxon>
        <taxon>Caudoviricetes</taxon>
        <taxon>Peduoviridae</taxon>
        <taxon>Maltschvirus</taxon>
        <taxon>Maltschvirus maltsch</taxon>
    </lineage>
</organism>
<name>A0A6J5SGM9_9CAUD</name>
<sequence length="91" mass="10392">MTEQVTFRDRVAAHFRAHPMTWFDGLALAAHGGAYAWRSRVSDCRTQLGMDIENRERREGRRKVSEYRFVPASPVQQTDLLHSAAAADFRG</sequence>
<dbReference type="EMBL" id="LR798380">
    <property type="protein sequence ID" value="CAB5228095.1"/>
    <property type="molecule type" value="Genomic_DNA"/>
</dbReference>